<keyword evidence="7" id="KW-0472">Membrane</keyword>
<evidence type="ECO:0000256" key="1">
    <source>
        <dbReference type="ARBA" id="ARBA00004173"/>
    </source>
</evidence>
<dbReference type="PANTHER" id="PTHR13143">
    <property type="entry name" value="TETRATRICOPEPTIDE REPEAT PROTEIN 19"/>
    <property type="match status" value="1"/>
</dbReference>
<dbReference type="InterPro" id="IPR019734">
    <property type="entry name" value="TPR_rpt"/>
</dbReference>
<evidence type="ECO:0000256" key="7">
    <source>
        <dbReference type="SAM" id="Phobius"/>
    </source>
</evidence>
<evidence type="ECO:0000256" key="6">
    <source>
        <dbReference type="ARBA" id="ARBA00023128"/>
    </source>
</evidence>
<dbReference type="SMART" id="SM00028">
    <property type="entry name" value="TPR"/>
    <property type="match status" value="5"/>
</dbReference>
<evidence type="ECO:0000313" key="8">
    <source>
        <dbReference type="EMBL" id="UYV79291.1"/>
    </source>
</evidence>
<keyword evidence="7" id="KW-0812">Transmembrane</keyword>
<organism evidence="8 9">
    <name type="scientific">Cordylochernes scorpioides</name>
    <dbReference type="NCBI Taxonomy" id="51811"/>
    <lineage>
        <taxon>Eukaryota</taxon>
        <taxon>Metazoa</taxon>
        <taxon>Ecdysozoa</taxon>
        <taxon>Arthropoda</taxon>
        <taxon>Chelicerata</taxon>
        <taxon>Arachnida</taxon>
        <taxon>Pseudoscorpiones</taxon>
        <taxon>Cheliferoidea</taxon>
        <taxon>Chernetidae</taxon>
        <taxon>Cordylochernes</taxon>
    </lineage>
</organism>
<evidence type="ECO:0000256" key="2">
    <source>
        <dbReference type="ARBA" id="ARBA00008219"/>
    </source>
</evidence>
<dbReference type="InterPro" id="IPR011990">
    <property type="entry name" value="TPR-like_helical_dom_sf"/>
</dbReference>
<evidence type="ECO:0000256" key="5">
    <source>
        <dbReference type="ARBA" id="ARBA00022946"/>
    </source>
</evidence>
<evidence type="ECO:0000313" key="9">
    <source>
        <dbReference type="Proteomes" id="UP001235939"/>
    </source>
</evidence>
<gene>
    <name evidence="8" type="ORF">LAZ67_17001971</name>
</gene>
<protein>
    <submittedName>
        <fullName evidence="8">SLC25A26</fullName>
    </submittedName>
</protein>
<evidence type="ECO:0000256" key="4">
    <source>
        <dbReference type="ARBA" id="ARBA00022803"/>
    </source>
</evidence>
<dbReference type="Proteomes" id="UP001235939">
    <property type="component" value="Chromosome 17"/>
</dbReference>
<reference evidence="8 9" key="1">
    <citation type="submission" date="2022-01" db="EMBL/GenBank/DDBJ databases">
        <title>A chromosomal length assembly of Cordylochernes scorpioides.</title>
        <authorList>
            <person name="Zeh D."/>
            <person name="Zeh J."/>
        </authorList>
    </citation>
    <scope>NUCLEOTIDE SEQUENCE [LARGE SCALE GENOMIC DNA]</scope>
    <source>
        <strain evidence="8">IN4F17</strain>
        <tissue evidence="8">Whole Body</tissue>
    </source>
</reference>
<proteinExistence type="inferred from homology"/>
<dbReference type="EMBL" id="CP092879">
    <property type="protein sequence ID" value="UYV79291.1"/>
    <property type="molecule type" value="Genomic_DNA"/>
</dbReference>
<dbReference type="Pfam" id="PF13374">
    <property type="entry name" value="TPR_10"/>
    <property type="match status" value="1"/>
</dbReference>
<comment type="subcellular location">
    <subcellularLocation>
        <location evidence="1">Mitochondrion</location>
    </subcellularLocation>
</comment>
<keyword evidence="4" id="KW-0802">TPR repeat</keyword>
<accession>A0ABY6LGC3</accession>
<dbReference type="Gene3D" id="1.25.40.10">
    <property type="entry name" value="Tetratricopeptide repeat domain"/>
    <property type="match status" value="2"/>
</dbReference>
<keyword evidence="9" id="KW-1185">Reference proteome</keyword>
<keyword evidence="5" id="KW-0809">Transit peptide</keyword>
<keyword evidence="7" id="KW-1133">Transmembrane helix</keyword>
<sequence length="349" mass="40029">MEVWCHQLSRFLGKKVVLHVVQAMIIMQLDFALTNARAPFGYLHSLVGLLPPLATVLYWLGLRNKPTEEEQDPVVIVIKRGILCMQRHQYNQSEQLFHMALIMAQERADQRAETYIFDQMANLAYQQGQLDKAFTLFTTVVGRMIAQGLQDNDNPIIEMSVKLANILSQQKQDDKALVGYNHCLKAQLAKTEGLEPSEELEPKAKDDYLLLAMTYSSYGKHLLNRFKYQLAQEQLEKALEITEKICGLEHPQTLVLMNDLGTTMALQKNFEKAQQYIAKAIEVGDKMRIPETASFRCNLGMFLLMDNKPEEAIKLCRQSLKMANKLKDLETKQEAQHCLDQINLNRRNK</sequence>
<keyword evidence="6" id="KW-0496">Mitochondrion</keyword>
<dbReference type="SUPFAM" id="SSF48452">
    <property type="entry name" value="TPR-like"/>
    <property type="match status" value="2"/>
</dbReference>
<name>A0ABY6LGC3_9ARAC</name>
<dbReference type="PANTHER" id="PTHR13143:SF6">
    <property type="entry name" value="TETRATRICOPEPTIDE REPEAT PROTEIN 19, MITOCHONDRIAL"/>
    <property type="match status" value="1"/>
</dbReference>
<dbReference type="InterPro" id="IPR040395">
    <property type="entry name" value="TTC19"/>
</dbReference>
<comment type="similarity">
    <text evidence="2">Belongs to the TTC19 family.</text>
</comment>
<keyword evidence="3" id="KW-0677">Repeat</keyword>
<evidence type="ECO:0000256" key="3">
    <source>
        <dbReference type="ARBA" id="ARBA00022737"/>
    </source>
</evidence>
<dbReference type="Pfam" id="PF13424">
    <property type="entry name" value="TPR_12"/>
    <property type="match status" value="1"/>
</dbReference>
<feature type="transmembrane region" description="Helical" evidence="7">
    <location>
        <begin position="40"/>
        <end position="60"/>
    </location>
</feature>